<protein>
    <submittedName>
        <fullName evidence="3">Uncharacterized protein</fullName>
    </submittedName>
</protein>
<feature type="transmembrane region" description="Helical" evidence="2">
    <location>
        <begin position="274"/>
        <end position="296"/>
    </location>
</feature>
<keyword evidence="2" id="KW-0472">Membrane</keyword>
<evidence type="ECO:0000313" key="4">
    <source>
        <dbReference type="Proteomes" id="UP000481583"/>
    </source>
</evidence>
<evidence type="ECO:0000256" key="2">
    <source>
        <dbReference type="SAM" id="Phobius"/>
    </source>
</evidence>
<keyword evidence="2" id="KW-0812">Transmembrane</keyword>
<sequence>MTMQFEGPAADSLYPAGRAPQRHSGRYIVSGMLLLAYAGGLIAWIVYAMRDGRQSVADLAQGLVDPAQPVAAAYLSPYEWILTLALIAVGVLALLRRRLARGGALVLGVILVGLAVRDGIAIGLDSGYRESFTEHRIGEWYLSTFGAALIVGAVVVFLMARATEDPGEGVAARRWPLAVGGALLLVYAAAAIGWKVWELRQDPGYAAPDTDLRFTKNVPFLPNGVEEFFRAIGYPTGRQDPSVLAPYYHQAAIVLALLAVGVIALYGRRWARGAMLVLSGVLLYLMARIAVLWSTYDSNLDATRVPSWTDIAFDNTTEILRTATYLFGALAAVTVIVLALAFRDRSADSSSSATSATSATSASDGDTQTFSPLL</sequence>
<evidence type="ECO:0000313" key="3">
    <source>
        <dbReference type="EMBL" id="NGN64975.1"/>
    </source>
</evidence>
<feature type="transmembrane region" description="Helical" evidence="2">
    <location>
        <begin position="175"/>
        <end position="194"/>
    </location>
</feature>
<dbReference type="EMBL" id="JAAKZV010000048">
    <property type="protein sequence ID" value="NGN64975.1"/>
    <property type="molecule type" value="Genomic_DNA"/>
</dbReference>
<feature type="transmembrane region" description="Helical" evidence="2">
    <location>
        <begin position="323"/>
        <end position="342"/>
    </location>
</feature>
<feature type="transmembrane region" description="Helical" evidence="2">
    <location>
        <begin position="102"/>
        <end position="120"/>
    </location>
</feature>
<organism evidence="3 4">
    <name type="scientific">Streptomyces coryli</name>
    <dbReference type="NCBI Taxonomy" id="1128680"/>
    <lineage>
        <taxon>Bacteria</taxon>
        <taxon>Bacillati</taxon>
        <taxon>Actinomycetota</taxon>
        <taxon>Actinomycetes</taxon>
        <taxon>Kitasatosporales</taxon>
        <taxon>Streptomycetaceae</taxon>
        <taxon>Streptomyces</taxon>
    </lineage>
</organism>
<feature type="compositionally biased region" description="Polar residues" evidence="1">
    <location>
        <begin position="365"/>
        <end position="374"/>
    </location>
</feature>
<name>A0A6G4TYB8_9ACTN</name>
<accession>A0A6G4TYB8</accession>
<reference evidence="3 4" key="1">
    <citation type="submission" date="2020-02" db="EMBL/GenBank/DDBJ databases">
        <title>Whole-genome analyses of novel actinobacteria.</title>
        <authorList>
            <person name="Sahin N."/>
        </authorList>
    </citation>
    <scope>NUCLEOTIDE SEQUENCE [LARGE SCALE GENOMIC DNA]</scope>
    <source>
        <strain evidence="3 4">A7024</strain>
    </source>
</reference>
<evidence type="ECO:0000256" key="1">
    <source>
        <dbReference type="SAM" id="MobiDB-lite"/>
    </source>
</evidence>
<dbReference type="AlphaFoldDB" id="A0A6G4TYB8"/>
<keyword evidence="2" id="KW-1133">Transmembrane helix</keyword>
<keyword evidence="4" id="KW-1185">Reference proteome</keyword>
<feature type="transmembrane region" description="Helical" evidence="2">
    <location>
        <begin position="27"/>
        <end position="47"/>
    </location>
</feature>
<feature type="transmembrane region" description="Helical" evidence="2">
    <location>
        <begin position="140"/>
        <end position="163"/>
    </location>
</feature>
<feature type="compositionally biased region" description="Low complexity" evidence="1">
    <location>
        <begin position="349"/>
        <end position="364"/>
    </location>
</feature>
<proteinExistence type="predicted"/>
<comment type="caution">
    <text evidence="3">The sequence shown here is derived from an EMBL/GenBank/DDBJ whole genome shotgun (WGS) entry which is preliminary data.</text>
</comment>
<feature type="region of interest" description="Disordered" evidence="1">
    <location>
        <begin position="349"/>
        <end position="374"/>
    </location>
</feature>
<feature type="transmembrane region" description="Helical" evidence="2">
    <location>
        <begin position="78"/>
        <end position="95"/>
    </location>
</feature>
<gene>
    <name evidence="3" type="ORF">G5C51_13845</name>
</gene>
<feature type="transmembrane region" description="Helical" evidence="2">
    <location>
        <begin position="247"/>
        <end position="267"/>
    </location>
</feature>
<dbReference type="Proteomes" id="UP000481583">
    <property type="component" value="Unassembled WGS sequence"/>
</dbReference>